<name>M2QXQ0_CERS8</name>
<dbReference type="OrthoDB" id="3219582at2759"/>
<dbReference type="Proteomes" id="UP000016930">
    <property type="component" value="Unassembled WGS sequence"/>
</dbReference>
<sequence length="864" mass="94850">MQAICLSLAPILRCQSLSRVESGVLLLPAGLQFFVSLGLAVVKAGGRKNGLLIAEGCVYFCLAVLDLVIHLMPSMGSTLGAFRSLDIFLGSASFIPILLYTLFLDLFIEPEVASALPAGYMFITRWSLRLLIAVIVAVNELASFLNISYLVPGNVSTPTVISAFFTNGTLHSVLDAATVIFLALFQLFIFCVMLRRLMKVLAHQQALRENKEGKEVETHHMHGVAWIAGGMCVGAIEVVIGLIPSTFAVILARRVIRLLARTSLAVGVARGIDTVEDFHIFVPTESHLRRRSKLMALISNPRQSSFVHVNGLVADPEGGIPKPFHIQHVSVYSDPNAETKVLHLGPSALAPRQSSATTGSEYSENISFDINASDTYRRPLSNSRQKMQPISDIPSSEPTAAQAPPHISLPTIPMQAHTRAKSDGQVLRPERVTVHYGRGNVPFLELRRFSDIDFHSTLQPLDLQSDPAMLRAKTLPVHFRRERENIRRPPLPFPLSVRVERPFVPGVVVSEDASLRTGGTLPISNSTGTTSTRVGSTDMYEMMKQPLFLPQRRGTSVGSAVSDSLEVIRSLADQFPGIPPRVHSVAHRSQLVNSYVPESINHSRETSESTMVDFRSKAPMARGESFLPIAADGSGSTSVSRASSTSRANSRSSSVRRKPVPSTQELPRGLPEKPVSRQDLTNIITQGRQLQGRDTPDSFLTQEDPLPPPAQRFEEYTPWTIPSPVVAERRQRARTLSAGVSRHQKRIEADALVEFSTIDDSVARYSGDTYVSSRESIKSIGSVARRMTPNPVLTEGVRGSVVVEWDELPSERKDAVARARLSRDRVRRKLSKRRTMPTVQPAEISAPVPVPVPVYIGDRSVFED</sequence>
<protein>
    <submittedName>
        <fullName evidence="3">Uncharacterized protein</fullName>
    </submittedName>
</protein>
<keyword evidence="4" id="KW-1185">Reference proteome</keyword>
<organism evidence="3 4">
    <name type="scientific">Ceriporiopsis subvermispora (strain B)</name>
    <name type="common">White-rot fungus</name>
    <name type="synonym">Gelatoporia subvermispora</name>
    <dbReference type="NCBI Taxonomy" id="914234"/>
    <lineage>
        <taxon>Eukaryota</taxon>
        <taxon>Fungi</taxon>
        <taxon>Dikarya</taxon>
        <taxon>Basidiomycota</taxon>
        <taxon>Agaricomycotina</taxon>
        <taxon>Agaricomycetes</taxon>
        <taxon>Polyporales</taxon>
        <taxon>Gelatoporiaceae</taxon>
        <taxon>Gelatoporia</taxon>
    </lineage>
</organism>
<feature type="compositionally biased region" description="Polar residues" evidence="1">
    <location>
        <begin position="678"/>
        <end position="689"/>
    </location>
</feature>
<feature type="region of interest" description="Disordered" evidence="1">
    <location>
        <begin position="382"/>
        <end position="405"/>
    </location>
</feature>
<feature type="transmembrane region" description="Helical" evidence="2">
    <location>
        <begin position="87"/>
        <end position="108"/>
    </location>
</feature>
<gene>
    <name evidence="3" type="ORF">CERSUDRAFT_114808</name>
</gene>
<dbReference type="EMBL" id="KB445797">
    <property type="protein sequence ID" value="EMD36895.1"/>
    <property type="molecule type" value="Genomic_DNA"/>
</dbReference>
<dbReference type="STRING" id="914234.M2QXQ0"/>
<feature type="compositionally biased region" description="Polar residues" evidence="1">
    <location>
        <begin position="382"/>
        <end position="399"/>
    </location>
</feature>
<feature type="transmembrane region" description="Helical" evidence="2">
    <location>
        <begin position="224"/>
        <end position="252"/>
    </location>
</feature>
<evidence type="ECO:0000256" key="1">
    <source>
        <dbReference type="SAM" id="MobiDB-lite"/>
    </source>
</evidence>
<feature type="transmembrane region" description="Helical" evidence="2">
    <location>
        <begin position="57"/>
        <end position="75"/>
    </location>
</feature>
<keyword evidence="2" id="KW-1133">Transmembrane helix</keyword>
<feature type="transmembrane region" description="Helical" evidence="2">
    <location>
        <begin position="128"/>
        <end position="151"/>
    </location>
</feature>
<feature type="compositionally biased region" description="Low complexity" evidence="1">
    <location>
        <begin position="633"/>
        <end position="653"/>
    </location>
</feature>
<accession>M2QXQ0</accession>
<feature type="transmembrane region" description="Helical" evidence="2">
    <location>
        <begin position="171"/>
        <end position="194"/>
    </location>
</feature>
<feature type="transmembrane region" description="Helical" evidence="2">
    <location>
        <begin position="26"/>
        <end position="45"/>
    </location>
</feature>
<evidence type="ECO:0000313" key="4">
    <source>
        <dbReference type="Proteomes" id="UP000016930"/>
    </source>
</evidence>
<evidence type="ECO:0000313" key="3">
    <source>
        <dbReference type="EMBL" id="EMD36895.1"/>
    </source>
</evidence>
<keyword evidence="2" id="KW-0812">Transmembrane</keyword>
<evidence type="ECO:0000256" key="2">
    <source>
        <dbReference type="SAM" id="Phobius"/>
    </source>
</evidence>
<dbReference type="AlphaFoldDB" id="M2QXQ0"/>
<feature type="region of interest" description="Disordered" evidence="1">
    <location>
        <begin position="627"/>
        <end position="714"/>
    </location>
</feature>
<keyword evidence="2" id="KW-0472">Membrane</keyword>
<proteinExistence type="predicted"/>
<reference evidence="3 4" key="1">
    <citation type="journal article" date="2012" name="Proc. Natl. Acad. Sci. U.S.A.">
        <title>Comparative genomics of Ceriporiopsis subvermispora and Phanerochaete chrysosporium provide insight into selective ligninolysis.</title>
        <authorList>
            <person name="Fernandez-Fueyo E."/>
            <person name="Ruiz-Duenas F.J."/>
            <person name="Ferreira P."/>
            <person name="Floudas D."/>
            <person name="Hibbett D.S."/>
            <person name="Canessa P."/>
            <person name="Larrondo L.F."/>
            <person name="James T.Y."/>
            <person name="Seelenfreund D."/>
            <person name="Lobos S."/>
            <person name="Polanco R."/>
            <person name="Tello M."/>
            <person name="Honda Y."/>
            <person name="Watanabe T."/>
            <person name="Watanabe T."/>
            <person name="Ryu J.S."/>
            <person name="Kubicek C.P."/>
            <person name="Schmoll M."/>
            <person name="Gaskell J."/>
            <person name="Hammel K.E."/>
            <person name="St John F.J."/>
            <person name="Vanden Wymelenberg A."/>
            <person name="Sabat G."/>
            <person name="Splinter BonDurant S."/>
            <person name="Syed K."/>
            <person name="Yadav J.S."/>
            <person name="Doddapaneni H."/>
            <person name="Subramanian V."/>
            <person name="Lavin J.L."/>
            <person name="Oguiza J.A."/>
            <person name="Perez G."/>
            <person name="Pisabarro A.G."/>
            <person name="Ramirez L."/>
            <person name="Santoyo F."/>
            <person name="Master E."/>
            <person name="Coutinho P.M."/>
            <person name="Henrissat B."/>
            <person name="Lombard V."/>
            <person name="Magnuson J.K."/>
            <person name="Kuees U."/>
            <person name="Hori C."/>
            <person name="Igarashi K."/>
            <person name="Samejima M."/>
            <person name="Held B.W."/>
            <person name="Barry K.W."/>
            <person name="LaButti K.M."/>
            <person name="Lapidus A."/>
            <person name="Lindquist E.A."/>
            <person name="Lucas S.M."/>
            <person name="Riley R."/>
            <person name="Salamov A.A."/>
            <person name="Hoffmeister D."/>
            <person name="Schwenk D."/>
            <person name="Hadar Y."/>
            <person name="Yarden O."/>
            <person name="de Vries R.P."/>
            <person name="Wiebenga A."/>
            <person name="Stenlid J."/>
            <person name="Eastwood D."/>
            <person name="Grigoriev I.V."/>
            <person name="Berka R.M."/>
            <person name="Blanchette R.A."/>
            <person name="Kersten P."/>
            <person name="Martinez A.T."/>
            <person name="Vicuna R."/>
            <person name="Cullen D."/>
        </authorList>
    </citation>
    <scope>NUCLEOTIDE SEQUENCE [LARGE SCALE GENOMIC DNA]</scope>
    <source>
        <strain evidence="3 4">B</strain>
    </source>
</reference>
<dbReference type="HOGENOM" id="CLU_015637_0_0_1"/>